<evidence type="ECO:0000313" key="4">
    <source>
        <dbReference type="EMBL" id="KAF2817312.1"/>
    </source>
</evidence>
<keyword evidence="3" id="KW-0812">Transmembrane</keyword>
<dbReference type="InterPro" id="IPR033308">
    <property type="entry name" value="PGAP5/Cdc1/Ted1"/>
</dbReference>
<feature type="transmembrane region" description="Helical" evidence="3">
    <location>
        <begin position="12"/>
        <end position="31"/>
    </location>
</feature>
<feature type="compositionally biased region" description="Acidic residues" evidence="2">
    <location>
        <begin position="427"/>
        <end position="438"/>
    </location>
</feature>
<organism evidence="4">
    <name type="scientific">Mytilinidion resinicola</name>
    <dbReference type="NCBI Taxonomy" id="574789"/>
    <lineage>
        <taxon>Eukaryota</taxon>
        <taxon>Fungi</taxon>
        <taxon>Dikarya</taxon>
        <taxon>Ascomycota</taxon>
        <taxon>Pezizomycotina</taxon>
        <taxon>Dothideomycetes</taxon>
        <taxon>Pleosporomycetidae</taxon>
        <taxon>Mytilinidiales</taxon>
        <taxon>Mytilinidiaceae</taxon>
        <taxon>Mytilinidion</taxon>
    </lineage>
</organism>
<keyword evidence="3" id="KW-1133">Transmembrane helix</keyword>
<evidence type="ECO:0008006" key="7">
    <source>
        <dbReference type="Google" id="ProtNLM"/>
    </source>
</evidence>
<reference evidence="6" key="3">
    <citation type="submission" date="2025-04" db="UniProtKB">
        <authorList>
            <consortium name="RefSeq"/>
        </authorList>
    </citation>
    <scope>IDENTIFICATION</scope>
    <source>
        <strain evidence="6">CBS 304.34</strain>
    </source>
</reference>
<dbReference type="GO" id="GO:0016020">
    <property type="term" value="C:membrane"/>
    <property type="evidence" value="ECO:0007669"/>
    <property type="project" value="GOC"/>
</dbReference>
<dbReference type="RefSeq" id="XP_033584276.1">
    <property type="nucleotide sequence ID" value="XM_033718605.1"/>
</dbReference>
<sequence>MRFSLFLLRLARLLLPLCVIATIWLYLYPIFHGCAFPIPPTSCAPDTFDPSSSSPAAPFRLLALGDPQLEGDSSLPDANDPAFPSVRRLRTVLEAPTPLSEKWKEGTACVLKFWKHDILHFLKATRKRLDLWGNDYYLAHIYRSLQDHTEPTHVSVLGDLLGSQWIGDTEFERRGRRFWNRVFEDAERVPDKIMEDSEYGPWIEELGHDEAWNKRIINIAGNHDVGYAGDLTAHRVERFERLFGKVNWEVTFTLRNHTPPTTSRSTGDQENLEGTEDAGLEGSVSEPPAIRIIVLNSMNLDTTAISPELQKSTYDFLNSAISNSRPVEDHTTATILLTHIPLHKEGGICKDAPFFDFYKSGGIREQNHLSPFASKGILEGVFGLNANEHAPGKGLGRKGIVINGHDHEGCDVVHYLNRSSAATPESESAEESDADSEEPQWKAMRTPKTGGLDPSADDIPNIREITLRSMMGEFGGYAGFLSAWFDESLGKRGEWTLEYASCSLGVQHWWWAVHVLDLVVLVLAALGVIIWTWEQILAPEVKVPSEDKKVETVQAQKN</sequence>
<dbReference type="GO" id="GO:0005783">
    <property type="term" value="C:endoplasmic reticulum"/>
    <property type="evidence" value="ECO:0007669"/>
    <property type="project" value="TreeGrafter"/>
</dbReference>
<protein>
    <recommendedName>
        <fullName evidence="7">Calcineurin-like phosphoesterase domain-containing protein</fullName>
    </recommendedName>
</protein>
<dbReference type="SUPFAM" id="SSF56300">
    <property type="entry name" value="Metallo-dependent phosphatases"/>
    <property type="match status" value="1"/>
</dbReference>
<dbReference type="AlphaFoldDB" id="A0A6A6Z869"/>
<keyword evidence="5" id="KW-1185">Reference proteome</keyword>
<dbReference type="EMBL" id="MU003692">
    <property type="protein sequence ID" value="KAF2817312.1"/>
    <property type="molecule type" value="Genomic_DNA"/>
</dbReference>
<name>A0A6A6Z869_9PEZI</name>
<dbReference type="OrthoDB" id="9984693at2759"/>
<feature type="transmembrane region" description="Helical" evidence="3">
    <location>
        <begin position="509"/>
        <end position="533"/>
    </location>
</feature>
<dbReference type="InterPro" id="IPR029052">
    <property type="entry name" value="Metallo-depent_PP-like"/>
</dbReference>
<evidence type="ECO:0000313" key="6">
    <source>
        <dbReference type="RefSeq" id="XP_033584276.1"/>
    </source>
</evidence>
<dbReference type="Gene3D" id="3.60.21.10">
    <property type="match status" value="1"/>
</dbReference>
<reference evidence="4 6" key="1">
    <citation type="journal article" date="2020" name="Stud. Mycol.">
        <title>101 Dothideomycetes genomes: a test case for predicting lifestyles and emergence of pathogens.</title>
        <authorList>
            <person name="Haridas S."/>
            <person name="Albert R."/>
            <person name="Binder M."/>
            <person name="Bloem J."/>
            <person name="Labutti K."/>
            <person name="Salamov A."/>
            <person name="Andreopoulos B."/>
            <person name="Baker S."/>
            <person name="Barry K."/>
            <person name="Bills G."/>
            <person name="Bluhm B."/>
            <person name="Cannon C."/>
            <person name="Castanera R."/>
            <person name="Culley D."/>
            <person name="Daum C."/>
            <person name="Ezra D."/>
            <person name="Gonzalez J."/>
            <person name="Henrissat B."/>
            <person name="Kuo A."/>
            <person name="Liang C."/>
            <person name="Lipzen A."/>
            <person name="Lutzoni F."/>
            <person name="Magnuson J."/>
            <person name="Mondo S."/>
            <person name="Nolan M."/>
            <person name="Ohm R."/>
            <person name="Pangilinan J."/>
            <person name="Park H.-J."/>
            <person name="Ramirez L."/>
            <person name="Alfaro M."/>
            <person name="Sun H."/>
            <person name="Tritt A."/>
            <person name="Yoshinaga Y."/>
            <person name="Zwiers L.-H."/>
            <person name="Turgeon B."/>
            <person name="Goodwin S."/>
            <person name="Spatafora J."/>
            <person name="Crous P."/>
            <person name="Grigoriev I."/>
        </authorList>
    </citation>
    <scope>NUCLEOTIDE SEQUENCE</scope>
    <source>
        <strain evidence="4 6">CBS 304.34</strain>
    </source>
</reference>
<accession>A0A6A6Z869</accession>
<dbReference type="GO" id="GO:0006506">
    <property type="term" value="P:GPI anchor biosynthetic process"/>
    <property type="evidence" value="ECO:0007669"/>
    <property type="project" value="InterPro"/>
</dbReference>
<proteinExistence type="predicted"/>
<dbReference type="PANTHER" id="PTHR13315">
    <property type="entry name" value="METALLO PHOSPHOESTERASE RELATED"/>
    <property type="match status" value="1"/>
</dbReference>
<gene>
    <name evidence="4 6" type="ORF">BDZ99DRAFT_457058</name>
</gene>
<evidence type="ECO:0000256" key="1">
    <source>
        <dbReference type="ARBA" id="ARBA00023136"/>
    </source>
</evidence>
<feature type="compositionally biased region" description="Acidic residues" evidence="2">
    <location>
        <begin position="270"/>
        <end position="279"/>
    </location>
</feature>
<reference evidence="6" key="2">
    <citation type="submission" date="2020-04" db="EMBL/GenBank/DDBJ databases">
        <authorList>
            <consortium name="NCBI Genome Project"/>
        </authorList>
    </citation>
    <scope>NUCLEOTIDE SEQUENCE</scope>
    <source>
        <strain evidence="6">CBS 304.34</strain>
    </source>
</reference>
<feature type="compositionally biased region" description="Polar residues" evidence="2">
    <location>
        <begin position="255"/>
        <end position="269"/>
    </location>
</feature>
<evidence type="ECO:0000256" key="3">
    <source>
        <dbReference type="SAM" id="Phobius"/>
    </source>
</evidence>
<dbReference type="GeneID" id="54459498"/>
<evidence type="ECO:0000313" key="5">
    <source>
        <dbReference type="Proteomes" id="UP000504636"/>
    </source>
</evidence>
<keyword evidence="1 3" id="KW-0472">Membrane</keyword>
<dbReference type="Proteomes" id="UP000504636">
    <property type="component" value="Unplaced"/>
</dbReference>
<feature type="region of interest" description="Disordered" evidence="2">
    <location>
        <begin position="255"/>
        <end position="283"/>
    </location>
</feature>
<dbReference type="PANTHER" id="PTHR13315:SF1">
    <property type="entry name" value="PROTEIN TED1"/>
    <property type="match status" value="1"/>
</dbReference>
<evidence type="ECO:0000256" key="2">
    <source>
        <dbReference type="SAM" id="MobiDB-lite"/>
    </source>
</evidence>
<feature type="region of interest" description="Disordered" evidence="2">
    <location>
        <begin position="421"/>
        <end position="456"/>
    </location>
</feature>